<reference evidence="1 2" key="1">
    <citation type="submission" date="2017-10" db="EMBL/GenBank/DDBJ databases">
        <authorList>
            <consortium name="Urmite Genomes"/>
        </authorList>
    </citation>
    <scope>NUCLEOTIDE SEQUENCE [LARGE SCALE GENOMIC DNA]</scope>
    <source>
        <strain evidence="1 2">FB-527</strain>
    </source>
</reference>
<sequence>MTAPTNIYFAECHASAAFGAARHAGVTLEAEAMRSCAK</sequence>
<dbReference type="Proteomes" id="UP000554965">
    <property type="component" value="Unassembled WGS sequence"/>
</dbReference>
<evidence type="ECO:0000313" key="1">
    <source>
        <dbReference type="EMBL" id="SOJ56318.1"/>
    </source>
</evidence>
<keyword evidence="2" id="KW-1185">Reference proteome</keyword>
<accession>A0A7Z7IN93</accession>
<organism evidence="1 2">
    <name type="scientific">Mycobacterium simulans</name>
    <dbReference type="NCBI Taxonomy" id="627089"/>
    <lineage>
        <taxon>Bacteria</taxon>
        <taxon>Bacillati</taxon>
        <taxon>Actinomycetota</taxon>
        <taxon>Actinomycetes</taxon>
        <taxon>Mycobacteriales</taxon>
        <taxon>Mycobacteriaceae</taxon>
        <taxon>Mycobacterium</taxon>
    </lineage>
</organism>
<name>A0A7Z7IN93_9MYCO</name>
<comment type="caution">
    <text evidence="1">The sequence shown here is derived from an EMBL/GenBank/DDBJ whole genome shotgun (WGS) entry which is preliminary data.</text>
</comment>
<dbReference type="AlphaFoldDB" id="A0A7Z7IN93"/>
<gene>
    <name evidence="1" type="ORF">MSIMFB_03794</name>
</gene>
<dbReference type="EMBL" id="OCTY01000002">
    <property type="protein sequence ID" value="SOJ56318.1"/>
    <property type="molecule type" value="Genomic_DNA"/>
</dbReference>
<protein>
    <submittedName>
        <fullName evidence="1">Uncharacterized protein</fullName>
    </submittedName>
</protein>
<proteinExistence type="predicted"/>
<evidence type="ECO:0000313" key="2">
    <source>
        <dbReference type="Proteomes" id="UP000554965"/>
    </source>
</evidence>